<dbReference type="KEGG" id="bfo:118418441"/>
<dbReference type="InterPro" id="IPR018247">
    <property type="entry name" value="EF_Hand_1_Ca_BS"/>
</dbReference>
<dbReference type="Gene3D" id="3.30.70.2800">
    <property type="match status" value="1"/>
</dbReference>
<dbReference type="PROSITE" id="PS00018">
    <property type="entry name" value="EF_HAND_1"/>
    <property type="match status" value="1"/>
</dbReference>
<dbReference type="GeneID" id="118418441"/>
<keyword evidence="3" id="KW-0732">Signal</keyword>
<protein>
    <submittedName>
        <fullName evidence="5 6">Uncharacterized protein LOC118418441</fullName>
    </submittedName>
</protein>
<evidence type="ECO:0000256" key="1">
    <source>
        <dbReference type="ARBA" id="ARBA00022837"/>
    </source>
</evidence>
<feature type="signal peptide" evidence="3">
    <location>
        <begin position="1"/>
        <end position="26"/>
    </location>
</feature>
<keyword evidence="4" id="KW-1185">Reference proteome</keyword>
<dbReference type="Gene3D" id="1.10.238.10">
    <property type="entry name" value="EF-hand"/>
    <property type="match status" value="1"/>
</dbReference>
<dbReference type="OrthoDB" id="3737830at2759"/>
<organism evidence="4 5">
    <name type="scientific">Branchiostoma floridae</name>
    <name type="common">Florida lancelet</name>
    <name type="synonym">Amphioxus</name>
    <dbReference type="NCBI Taxonomy" id="7739"/>
    <lineage>
        <taxon>Eukaryota</taxon>
        <taxon>Metazoa</taxon>
        <taxon>Chordata</taxon>
        <taxon>Cephalochordata</taxon>
        <taxon>Leptocardii</taxon>
        <taxon>Amphioxiformes</taxon>
        <taxon>Branchiostomatidae</taxon>
        <taxon>Branchiostoma</taxon>
    </lineage>
</organism>
<feature type="region of interest" description="Disordered" evidence="2">
    <location>
        <begin position="97"/>
        <end position="117"/>
    </location>
</feature>
<dbReference type="SUPFAM" id="SSF47473">
    <property type="entry name" value="EF-hand"/>
    <property type="match status" value="1"/>
</dbReference>
<gene>
    <name evidence="5 6" type="primary">LOC118418441</name>
</gene>
<feature type="chain" id="PRO_5044698923" evidence="3">
    <location>
        <begin position="27"/>
        <end position="175"/>
    </location>
</feature>
<dbReference type="RefSeq" id="XP_035680232.1">
    <property type="nucleotide sequence ID" value="XM_035824339.1"/>
</dbReference>
<keyword evidence="1" id="KW-0106">Calcium</keyword>
<name>A0A9J7LD44_BRAFL</name>
<evidence type="ECO:0000313" key="4">
    <source>
        <dbReference type="Proteomes" id="UP000001554"/>
    </source>
</evidence>
<reference evidence="5 6" key="2">
    <citation type="submission" date="2025-04" db="UniProtKB">
        <authorList>
            <consortium name="RefSeq"/>
        </authorList>
    </citation>
    <scope>IDENTIFICATION</scope>
    <source>
        <strain evidence="5 6">S238N-H82</strain>
        <tissue evidence="5 6">Testes</tissue>
    </source>
</reference>
<evidence type="ECO:0000313" key="5">
    <source>
        <dbReference type="RefSeq" id="XP_035680232.1"/>
    </source>
</evidence>
<accession>A0A9J7LD44</accession>
<feature type="region of interest" description="Disordered" evidence="2">
    <location>
        <begin position="154"/>
        <end position="175"/>
    </location>
</feature>
<dbReference type="Proteomes" id="UP000001554">
    <property type="component" value="Chromosome 6"/>
</dbReference>
<dbReference type="InterPro" id="IPR011992">
    <property type="entry name" value="EF-hand-dom_pair"/>
</dbReference>
<dbReference type="RefSeq" id="XP_035680234.1">
    <property type="nucleotide sequence ID" value="XM_035824341.1"/>
</dbReference>
<evidence type="ECO:0000256" key="2">
    <source>
        <dbReference type="SAM" id="MobiDB-lite"/>
    </source>
</evidence>
<dbReference type="AlphaFoldDB" id="A0A9J7LD44"/>
<evidence type="ECO:0000256" key="3">
    <source>
        <dbReference type="SAM" id="SignalP"/>
    </source>
</evidence>
<evidence type="ECO:0000313" key="6">
    <source>
        <dbReference type="RefSeq" id="XP_035680234.1"/>
    </source>
</evidence>
<feature type="compositionally biased region" description="Acidic residues" evidence="2">
    <location>
        <begin position="165"/>
        <end position="175"/>
    </location>
</feature>
<proteinExistence type="predicted"/>
<reference evidence="4" key="1">
    <citation type="journal article" date="2020" name="Nat. Ecol. Evol.">
        <title>Deeply conserved synteny resolves early events in vertebrate evolution.</title>
        <authorList>
            <person name="Simakov O."/>
            <person name="Marletaz F."/>
            <person name="Yue J.X."/>
            <person name="O'Connell B."/>
            <person name="Jenkins J."/>
            <person name="Brandt A."/>
            <person name="Calef R."/>
            <person name="Tung C.H."/>
            <person name="Huang T.K."/>
            <person name="Schmutz J."/>
            <person name="Satoh N."/>
            <person name="Yu J.K."/>
            <person name="Putnam N.H."/>
            <person name="Green R.E."/>
            <person name="Rokhsar D.S."/>
        </authorList>
    </citation>
    <scope>NUCLEOTIDE SEQUENCE [LARGE SCALE GENOMIC DNA]</scope>
    <source>
        <strain evidence="4">S238N-H82</strain>
    </source>
</reference>
<dbReference type="OMA" id="CCHATER"/>
<sequence>MMAHKLAMFLGLSAVLVVLMVHPADSVCCPHVRCAGGMWLKRCFCADNTMISEGRPFCGKGPCDSKGCNCERGCRQSKRGVAEDALGLLELLRGEQEDTGPKESALAGRGFGDHDTDQDMKLSKQEALEMLEMLKQMEDVDIDNLPADWFTSMDTNGNGFIDPKEYDEDEAKTLQ</sequence>